<evidence type="ECO:0000313" key="2">
    <source>
        <dbReference type="Proteomes" id="UP000703661"/>
    </source>
</evidence>
<protein>
    <submittedName>
        <fullName evidence="1">Uncharacterized protein</fullName>
    </submittedName>
</protein>
<proteinExistence type="predicted"/>
<gene>
    <name evidence="1" type="ORF">BGZ80_007439</name>
</gene>
<accession>A0A9P6MEU5</accession>
<keyword evidence="2" id="KW-1185">Reference proteome</keyword>
<sequence>MAHKMADCIRSHFRKLPSTVVNKMKKCGFPEDSIPNIADEDEDESAGFEILNEHEEDDDDDNNDSESFQSGHIKLWWQELCRLPKSCRPVFCPSAGYSDTFLEFSEEAMIGLLWGGGKKGLNHPTRSFMESWMTRSDAEAMAKENPGGLFHALLIGVQIEVAEKTGVRQTSYGRQTTTMRALSAPPTGDHPGHDELQLPQLREHVRNLFRYRADLAKFNESPLSTGGIPPERPVIHRPEGAKRYAASNLIATDGLRIHLHAFDLKHPATSSHDRVALKDITSVYEGKPVSNDELQGAVVVGIDPGEVISAAFCALDAEVPNGLRNLLVRRKTLYEPTLKYRSLLQKMKQHRDSKIVENNQRIPICIITPSISELESGLNVSNISDPVVEAKENLRRIWYIFSELRSFYGSHTVKKLNFSRDNAMRTEFDLSVTAGLSLVDPS</sequence>
<dbReference type="EMBL" id="JAAAID010003804">
    <property type="protein sequence ID" value="KAF9995736.1"/>
    <property type="molecule type" value="Genomic_DNA"/>
</dbReference>
<comment type="caution">
    <text evidence="1">The sequence shown here is derived from an EMBL/GenBank/DDBJ whole genome shotgun (WGS) entry which is preliminary data.</text>
</comment>
<dbReference type="Proteomes" id="UP000703661">
    <property type="component" value="Unassembled WGS sequence"/>
</dbReference>
<evidence type="ECO:0000313" key="1">
    <source>
        <dbReference type="EMBL" id="KAF9995736.1"/>
    </source>
</evidence>
<name>A0A9P6MEU5_9FUNG</name>
<dbReference type="AlphaFoldDB" id="A0A9P6MEU5"/>
<feature type="non-terminal residue" evidence="1">
    <location>
        <position position="1"/>
    </location>
</feature>
<reference evidence="1" key="1">
    <citation type="journal article" date="2020" name="Fungal Divers.">
        <title>Resolving the Mortierellaceae phylogeny through synthesis of multi-gene phylogenetics and phylogenomics.</title>
        <authorList>
            <person name="Vandepol N."/>
            <person name="Liber J."/>
            <person name="Desiro A."/>
            <person name="Na H."/>
            <person name="Kennedy M."/>
            <person name="Barry K."/>
            <person name="Grigoriev I.V."/>
            <person name="Miller A.N."/>
            <person name="O'Donnell K."/>
            <person name="Stajich J.E."/>
            <person name="Bonito G."/>
        </authorList>
    </citation>
    <scope>NUCLEOTIDE SEQUENCE</scope>
    <source>
        <strain evidence="1">NRRL 2769</strain>
    </source>
</reference>
<organism evidence="1 2">
    <name type="scientific">Entomortierella chlamydospora</name>
    <dbReference type="NCBI Taxonomy" id="101097"/>
    <lineage>
        <taxon>Eukaryota</taxon>
        <taxon>Fungi</taxon>
        <taxon>Fungi incertae sedis</taxon>
        <taxon>Mucoromycota</taxon>
        <taxon>Mortierellomycotina</taxon>
        <taxon>Mortierellomycetes</taxon>
        <taxon>Mortierellales</taxon>
        <taxon>Mortierellaceae</taxon>
        <taxon>Entomortierella</taxon>
    </lineage>
</organism>